<dbReference type="PANTHER" id="PTHR42659:SF2">
    <property type="entry name" value="XANTHINE DEHYDROGENASE SUBUNIT C-RELATED"/>
    <property type="match status" value="1"/>
</dbReference>
<dbReference type="Proteomes" id="UP000050502">
    <property type="component" value="Unassembled WGS sequence"/>
</dbReference>
<sequence>MKPPPFEYVAAHSLEEALDALATHGWDAKLLAGGQSLIPVLNFRLASPAVLIDLNPVRELAFVEANGVLRIGAMTRQRTLERHEHIARYAPLITAAMPFVAHPQIRTRGTIGGSLAHCDPAAELPAVCLALDATLVARSHRGERTIPARDFFFGLFMTALEPDEILTEIRIPPMTPDTRYAFREVARRHGDFALAGVALTLRLDAEGRIQSPRVALFGVHDAAVLAESAMRLLDGATPSEELLREAAHAVANDIEPSSDVHASAEYRTHLAQVLTARALHDALAQTTE</sequence>
<feature type="domain" description="FAD-binding PCMH-type" evidence="4">
    <location>
        <begin position="1"/>
        <end position="176"/>
    </location>
</feature>
<dbReference type="PATRIC" id="fig|872965.6.peg.403"/>
<dbReference type="RefSeq" id="WP_054493688.1">
    <property type="nucleotide sequence ID" value="NZ_BBZA01000211.1"/>
</dbReference>
<keyword evidence="1" id="KW-0285">Flavoprotein</keyword>
<keyword evidence="7" id="KW-1185">Reference proteome</keyword>
<evidence type="ECO:0000256" key="3">
    <source>
        <dbReference type="ARBA" id="ARBA00023002"/>
    </source>
</evidence>
<keyword evidence="2" id="KW-0274">FAD</keyword>
<dbReference type="SUPFAM" id="SSF56176">
    <property type="entry name" value="FAD-binding/transporter-associated domain-like"/>
    <property type="match status" value="1"/>
</dbReference>
<dbReference type="SUPFAM" id="SSF55447">
    <property type="entry name" value="CO dehydrogenase flavoprotein C-terminal domain-like"/>
    <property type="match status" value="1"/>
</dbReference>
<comment type="caution">
    <text evidence="5">The sequence shown here is derived from an EMBL/GenBank/DDBJ whole genome shotgun (WGS) entry which is preliminary data.</text>
</comment>
<dbReference type="InParanoid" id="A0A0M9UDD7"/>
<dbReference type="PANTHER" id="PTHR42659">
    <property type="entry name" value="XANTHINE DEHYDROGENASE SUBUNIT C-RELATED"/>
    <property type="match status" value="1"/>
</dbReference>
<dbReference type="InterPro" id="IPR016169">
    <property type="entry name" value="FAD-bd_PCMH_sub2"/>
</dbReference>
<evidence type="ECO:0000256" key="1">
    <source>
        <dbReference type="ARBA" id="ARBA00022630"/>
    </source>
</evidence>
<dbReference type="Pfam" id="PF03450">
    <property type="entry name" value="CO_deh_flav_C"/>
    <property type="match status" value="1"/>
</dbReference>
<dbReference type="InterPro" id="IPR005107">
    <property type="entry name" value="CO_DH_flav_C"/>
</dbReference>
<reference evidence="6 8" key="2">
    <citation type="submission" date="2015-07" db="EMBL/GenBank/DDBJ databases">
        <title>Whole genome sequence of Ardenticatena maritima DSM 23922.</title>
        <authorList>
            <person name="Hemp J."/>
            <person name="Ward L.M."/>
            <person name="Pace L.A."/>
            <person name="Fischer W.W."/>
        </authorList>
    </citation>
    <scope>NUCLEOTIDE SEQUENCE [LARGE SCALE GENOMIC DNA]</scope>
    <source>
        <strain evidence="6 8">110S</strain>
    </source>
</reference>
<evidence type="ECO:0000313" key="7">
    <source>
        <dbReference type="Proteomes" id="UP000037784"/>
    </source>
</evidence>
<proteinExistence type="predicted"/>
<dbReference type="STRING" id="872965.SE16_02290"/>
<dbReference type="InterPro" id="IPR016166">
    <property type="entry name" value="FAD-bd_PCMH"/>
</dbReference>
<name>A0A0M9UDD7_9CHLR</name>
<dbReference type="Gene3D" id="3.30.390.50">
    <property type="entry name" value="CO dehydrogenase flavoprotein, C-terminal domain"/>
    <property type="match status" value="1"/>
</dbReference>
<reference evidence="7" key="3">
    <citation type="submission" date="2015-08" db="EMBL/GenBank/DDBJ databases">
        <title>Draft Genome Sequence of a Heterotrophic Facultative Anaerobic Bacterium Ardenticatena maritima Strain 110S.</title>
        <authorList>
            <person name="Kawaichi S."/>
            <person name="Yoshida T."/>
            <person name="Sako Y."/>
            <person name="Nakamura R."/>
        </authorList>
    </citation>
    <scope>NUCLEOTIDE SEQUENCE [LARGE SCALE GENOMIC DNA]</scope>
    <source>
        <strain evidence="7">110S</strain>
    </source>
</reference>
<dbReference type="InterPro" id="IPR036683">
    <property type="entry name" value="CO_DH_flav_C_dom_sf"/>
</dbReference>
<evidence type="ECO:0000313" key="6">
    <source>
        <dbReference type="EMBL" id="KPL89317.1"/>
    </source>
</evidence>
<dbReference type="AlphaFoldDB" id="A0A0M9UDD7"/>
<protein>
    <submittedName>
        <fullName evidence="5">Carbon-monoxide dehydrogenase medium subunit</fullName>
        <ecNumber evidence="5">1.2.99.2</ecNumber>
    </submittedName>
</protein>
<dbReference type="SMART" id="SM01092">
    <property type="entry name" value="CO_deh_flav_C"/>
    <property type="match status" value="1"/>
</dbReference>
<dbReference type="Gene3D" id="3.30.465.10">
    <property type="match status" value="1"/>
</dbReference>
<dbReference type="InterPro" id="IPR036318">
    <property type="entry name" value="FAD-bd_PCMH-like_sf"/>
</dbReference>
<dbReference type="InterPro" id="IPR002346">
    <property type="entry name" value="Mopterin_DH_FAD-bd"/>
</dbReference>
<dbReference type="GO" id="GO:0016491">
    <property type="term" value="F:oxidoreductase activity"/>
    <property type="evidence" value="ECO:0007669"/>
    <property type="project" value="UniProtKB-KW"/>
</dbReference>
<dbReference type="EC" id="1.2.99.2" evidence="5"/>
<evidence type="ECO:0000256" key="2">
    <source>
        <dbReference type="ARBA" id="ARBA00022827"/>
    </source>
</evidence>
<evidence type="ECO:0000313" key="8">
    <source>
        <dbReference type="Proteomes" id="UP000050502"/>
    </source>
</evidence>
<evidence type="ECO:0000313" key="5">
    <source>
        <dbReference type="EMBL" id="GAP63910.1"/>
    </source>
</evidence>
<dbReference type="InterPro" id="IPR016167">
    <property type="entry name" value="FAD-bd_PCMH_sub1"/>
</dbReference>
<dbReference type="InterPro" id="IPR051312">
    <property type="entry name" value="Diverse_Substr_Oxidored"/>
</dbReference>
<keyword evidence="3 5" id="KW-0560">Oxidoreductase</keyword>
<dbReference type="EMBL" id="BBZA01000211">
    <property type="protein sequence ID" value="GAP63910.1"/>
    <property type="molecule type" value="Genomic_DNA"/>
</dbReference>
<dbReference type="Pfam" id="PF00941">
    <property type="entry name" value="FAD_binding_5"/>
    <property type="match status" value="1"/>
</dbReference>
<dbReference type="Proteomes" id="UP000037784">
    <property type="component" value="Unassembled WGS sequence"/>
</dbReference>
<organism evidence="5 7">
    <name type="scientific">Ardenticatena maritima</name>
    <dbReference type="NCBI Taxonomy" id="872965"/>
    <lineage>
        <taxon>Bacteria</taxon>
        <taxon>Bacillati</taxon>
        <taxon>Chloroflexota</taxon>
        <taxon>Ardenticatenia</taxon>
        <taxon>Ardenticatenales</taxon>
        <taxon>Ardenticatenaceae</taxon>
        <taxon>Ardenticatena</taxon>
    </lineage>
</organism>
<gene>
    <name evidence="5" type="primary">coxM</name>
    <name evidence="5" type="ORF">ARMA_2333</name>
    <name evidence="6" type="ORF">SE16_02290</name>
</gene>
<accession>A0A0M9UDD7</accession>
<dbReference type="OrthoDB" id="9774454at2"/>
<dbReference type="PROSITE" id="PS51387">
    <property type="entry name" value="FAD_PCMH"/>
    <property type="match status" value="1"/>
</dbReference>
<evidence type="ECO:0000259" key="4">
    <source>
        <dbReference type="PROSITE" id="PS51387"/>
    </source>
</evidence>
<dbReference type="FunFam" id="3.30.465.10:FF:000017">
    <property type="entry name" value="Xanthine dehydrogenase, FAD binding subunit"/>
    <property type="match status" value="1"/>
</dbReference>
<dbReference type="Gene3D" id="3.30.43.10">
    <property type="entry name" value="Uridine Diphospho-n-acetylenolpyruvylglucosamine Reductase, domain 2"/>
    <property type="match status" value="1"/>
</dbReference>
<dbReference type="EMBL" id="LGKN01000003">
    <property type="protein sequence ID" value="KPL89317.1"/>
    <property type="molecule type" value="Genomic_DNA"/>
</dbReference>
<reference evidence="5 7" key="1">
    <citation type="journal article" date="2015" name="Genome Announc.">
        <title>Draft Genome Sequence of a Heterotrophic Facultative Anaerobic Thermophilic Bacterium, Ardenticatena maritima Strain 110ST.</title>
        <authorList>
            <person name="Kawaichi S."/>
            <person name="Yoshida T."/>
            <person name="Sako Y."/>
            <person name="Nakamura R."/>
        </authorList>
    </citation>
    <scope>NUCLEOTIDE SEQUENCE [LARGE SCALE GENOMIC DNA]</scope>
    <source>
        <strain evidence="5 7">110S</strain>
    </source>
</reference>
<dbReference type="GO" id="GO:0071949">
    <property type="term" value="F:FAD binding"/>
    <property type="evidence" value="ECO:0007669"/>
    <property type="project" value="InterPro"/>
</dbReference>